<proteinExistence type="predicted"/>
<dbReference type="RefSeq" id="WP_369869458.1">
    <property type="nucleotide sequence ID" value="NZ_JBGFFE010000036.1"/>
</dbReference>
<dbReference type="Proteomes" id="UP001565220">
    <property type="component" value="Unassembled WGS sequence"/>
</dbReference>
<reference evidence="1 2" key="1">
    <citation type="submission" date="2024-08" db="EMBL/GenBank/DDBJ databases">
        <title>Clostridium lapicellarii sp. nov., and Clostridium renhuaiense sp. nov., two species isolated from the mud in a fermentation cellar used for producing sauce-flavour Chinese liquors.</title>
        <authorList>
            <person name="Yang F."/>
            <person name="Wang H."/>
            <person name="Chen L.Q."/>
            <person name="Zhou N."/>
            <person name="Lu J.J."/>
            <person name="Pu X.X."/>
            <person name="Wan B."/>
            <person name="Wang L."/>
            <person name="Liu S.J."/>
        </authorList>
    </citation>
    <scope>NUCLEOTIDE SEQUENCE [LARGE SCALE GENOMIC DNA]</scope>
    <source>
        <strain evidence="1 2">MT-113</strain>
    </source>
</reference>
<organism evidence="1 2">
    <name type="scientific">Clostridium lapidicellarium</name>
    <dbReference type="NCBI Taxonomy" id="3240931"/>
    <lineage>
        <taxon>Bacteria</taxon>
        <taxon>Bacillati</taxon>
        <taxon>Bacillota</taxon>
        <taxon>Clostridia</taxon>
        <taxon>Eubacteriales</taxon>
        <taxon>Clostridiaceae</taxon>
        <taxon>Clostridium</taxon>
    </lineage>
</organism>
<gene>
    <name evidence="1" type="ORF">AB8S09_15120</name>
</gene>
<sequence length="82" mass="9577">MKDKGIKQNNPDNFIVQGMMKNDNDLEYAYISHNGDETVMLNLKFKKGIQNKDKYVKLSRYMKKVRAEYKGKNVNATMIVDN</sequence>
<evidence type="ECO:0000313" key="1">
    <source>
        <dbReference type="EMBL" id="MEY8764952.1"/>
    </source>
</evidence>
<comment type="caution">
    <text evidence="1">The sequence shown here is derived from an EMBL/GenBank/DDBJ whole genome shotgun (WGS) entry which is preliminary data.</text>
</comment>
<protein>
    <submittedName>
        <fullName evidence="1">Uncharacterized protein</fullName>
    </submittedName>
</protein>
<name>A0ABV4E1C0_9CLOT</name>
<evidence type="ECO:0000313" key="2">
    <source>
        <dbReference type="Proteomes" id="UP001565220"/>
    </source>
</evidence>
<keyword evidence="2" id="KW-1185">Reference proteome</keyword>
<dbReference type="EMBL" id="JBGFFE010000036">
    <property type="protein sequence ID" value="MEY8764952.1"/>
    <property type="molecule type" value="Genomic_DNA"/>
</dbReference>
<accession>A0ABV4E1C0</accession>